<dbReference type="SMART" id="SM00906">
    <property type="entry name" value="Fungal_trans"/>
    <property type="match status" value="1"/>
</dbReference>
<evidence type="ECO:0000256" key="5">
    <source>
        <dbReference type="ARBA" id="ARBA00023242"/>
    </source>
</evidence>
<evidence type="ECO:0000256" key="4">
    <source>
        <dbReference type="ARBA" id="ARBA00023163"/>
    </source>
</evidence>
<evidence type="ECO:0000256" key="2">
    <source>
        <dbReference type="ARBA" id="ARBA00022723"/>
    </source>
</evidence>
<dbReference type="EMBL" id="JAVRRD010000011">
    <property type="protein sequence ID" value="KAK5053808.1"/>
    <property type="molecule type" value="Genomic_DNA"/>
</dbReference>
<proteinExistence type="predicted"/>
<evidence type="ECO:0000256" key="1">
    <source>
        <dbReference type="ARBA" id="ARBA00004123"/>
    </source>
</evidence>
<keyword evidence="4" id="KW-0804">Transcription</keyword>
<keyword evidence="5" id="KW-0539">Nucleus</keyword>
<feature type="domain" description="Xylanolytic transcriptional activator regulatory" evidence="6">
    <location>
        <begin position="79"/>
        <end position="151"/>
    </location>
</feature>
<reference evidence="7 8" key="1">
    <citation type="submission" date="2023-08" db="EMBL/GenBank/DDBJ databases">
        <title>Black Yeasts Isolated from many extreme environments.</title>
        <authorList>
            <person name="Coleine C."/>
            <person name="Stajich J.E."/>
            <person name="Selbmann L."/>
        </authorList>
    </citation>
    <scope>NUCLEOTIDE SEQUENCE [LARGE SCALE GENOMIC DNA]</scope>
    <source>
        <strain evidence="7 8">CCFEE 5792</strain>
    </source>
</reference>
<dbReference type="GO" id="GO:0003677">
    <property type="term" value="F:DNA binding"/>
    <property type="evidence" value="ECO:0007669"/>
    <property type="project" value="InterPro"/>
</dbReference>
<gene>
    <name evidence="7" type="ORF">LTR84_001770</name>
</gene>
<evidence type="ECO:0000313" key="7">
    <source>
        <dbReference type="EMBL" id="KAK5053808.1"/>
    </source>
</evidence>
<dbReference type="Proteomes" id="UP001358417">
    <property type="component" value="Unassembled WGS sequence"/>
</dbReference>
<evidence type="ECO:0000259" key="6">
    <source>
        <dbReference type="SMART" id="SM00906"/>
    </source>
</evidence>
<dbReference type="InterPro" id="IPR050815">
    <property type="entry name" value="TF_fung"/>
</dbReference>
<dbReference type="AlphaFoldDB" id="A0AAV9NBE4"/>
<sequence>MSIQQPFLAHSIVALAGLYMVDQDAAKFGYKTKHELSERHADIAREYSRESLDEISVANIQANLILTLHQLLSWKSLKAWVLAGIAIRHVQALRLGSEFNDRLSTRQKEVHRRTFWSCFLMDRLVSYCCSRPQMIDLETVRINLPCPESNFAFDELYDSLNLKTFSPATAAVSRTGILPFFITLLSLWGRAGYFMVGWGRIATKEAPAHAHGCFTQLDKQINDFYDALPSSIKWSGSNLKLHRSTNQAKLFVTFHLLLNHTRFVMHQDYLPQLDSPGLEESETAVHDNAGAAPDFNRRTISICVSSAENIADIISMLSSQEPSRSVELQSAFAANAMIAAAGVHMWIRHTEGLSGQTSGIAMNRIQRTAFLISSWQFDWCVAAAWSDTIKSLGKLYDTFYHQSCNPDSILAEASQIDIGNPSLDSDDGSVQTTGGPLHGVCEGNGVPHPDSVCQRLFDKIRFVILASLENPDVKKRMLNSYLHTLWQHMWRYEAVQGEYRAAQLESICLDEDWMKEIALDGNIHLGPDFGLYEGNIYRTQDNRS</sequence>
<keyword evidence="3" id="KW-0805">Transcription regulation</keyword>
<dbReference type="RefSeq" id="XP_064706933.1">
    <property type="nucleotide sequence ID" value="XM_064845388.1"/>
</dbReference>
<dbReference type="PANTHER" id="PTHR47338">
    <property type="entry name" value="ZN(II)2CYS6 TRANSCRIPTION FACTOR (EUROFUNG)-RELATED"/>
    <property type="match status" value="1"/>
</dbReference>
<evidence type="ECO:0000256" key="3">
    <source>
        <dbReference type="ARBA" id="ARBA00023015"/>
    </source>
</evidence>
<keyword evidence="8" id="KW-1185">Reference proteome</keyword>
<comment type="caution">
    <text evidence="7">The sequence shown here is derived from an EMBL/GenBank/DDBJ whole genome shotgun (WGS) entry which is preliminary data.</text>
</comment>
<dbReference type="CDD" id="cd12148">
    <property type="entry name" value="fungal_TF_MHR"/>
    <property type="match status" value="1"/>
</dbReference>
<dbReference type="PANTHER" id="PTHR47338:SF5">
    <property type="entry name" value="ZN(II)2CYS6 TRANSCRIPTION FACTOR (EUROFUNG)"/>
    <property type="match status" value="1"/>
</dbReference>
<dbReference type="GO" id="GO:0006351">
    <property type="term" value="P:DNA-templated transcription"/>
    <property type="evidence" value="ECO:0007669"/>
    <property type="project" value="InterPro"/>
</dbReference>
<dbReference type="Pfam" id="PF04082">
    <property type="entry name" value="Fungal_trans"/>
    <property type="match status" value="1"/>
</dbReference>
<keyword evidence="2" id="KW-0479">Metal-binding</keyword>
<comment type="subcellular location">
    <subcellularLocation>
        <location evidence="1">Nucleus</location>
    </subcellularLocation>
</comment>
<dbReference type="GO" id="GO:0008270">
    <property type="term" value="F:zinc ion binding"/>
    <property type="evidence" value="ECO:0007669"/>
    <property type="project" value="InterPro"/>
</dbReference>
<dbReference type="GO" id="GO:0005634">
    <property type="term" value="C:nucleus"/>
    <property type="evidence" value="ECO:0007669"/>
    <property type="project" value="UniProtKB-SubCell"/>
</dbReference>
<accession>A0AAV9NBE4</accession>
<evidence type="ECO:0000313" key="8">
    <source>
        <dbReference type="Proteomes" id="UP001358417"/>
    </source>
</evidence>
<dbReference type="GeneID" id="89969986"/>
<dbReference type="GO" id="GO:0000981">
    <property type="term" value="F:DNA-binding transcription factor activity, RNA polymerase II-specific"/>
    <property type="evidence" value="ECO:0007669"/>
    <property type="project" value="InterPro"/>
</dbReference>
<protein>
    <recommendedName>
        <fullName evidence="6">Xylanolytic transcriptional activator regulatory domain-containing protein</fullName>
    </recommendedName>
</protein>
<name>A0AAV9NBE4_9EURO</name>
<organism evidence="7 8">
    <name type="scientific">Exophiala bonariae</name>
    <dbReference type="NCBI Taxonomy" id="1690606"/>
    <lineage>
        <taxon>Eukaryota</taxon>
        <taxon>Fungi</taxon>
        <taxon>Dikarya</taxon>
        <taxon>Ascomycota</taxon>
        <taxon>Pezizomycotina</taxon>
        <taxon>Eurotiomycetes</taxon>
        <taxon>Chaetothyriomycetidae</taxon>
        <taxon>Chaetothyriales</taxon>
        <taxon>Herpotrichiellaceae</taxon>
        <taxon>Exophiala</taxon>
    </lineage>
</organism>
<dbReference type="InterPro" id="IPR007219">
    <property type="entry name" value="XnlR_reg_dom"/>
</dbReference>